<dbReference type="EMBL" id="FRCS01000001">
    <property type="protein sequence ID" value="SHM71036.1"/>
    <property type="molecule type" value="Genomic_DNA"/>
</dbReference>
<evidence type="ECO:0008006" key="3">
    <source>
        <dbReference type="Google" id="ProtNLM"/>
    </source>
</evidence>
<dbReference type="RefSeq" id="WP_218617325.1">
    <property type="nucleotide sequence ID" value="NZ_FRCS01000001.1"/>
</dbReference>
<proteinExistence type="predicted"/>
<protein>
    <recommendedName>
        <fullName evidence="3">HEAT repeat</fullName>
    </recommendedName>
</protein>
<keyword evidence="2" id="KW-1185">Reference proteome</keyword>
<dbReference type="Proteomes" id="UP000184440">
    <property type="component" value="Unassembled WGS sequence"/>
</dbReference>
<reference evidence="1 2" key="1">
    <citation type="submission" date="2016-11" db="EMBL/GenBank/DDBJ databases">
        <authorList>
            <person name="Jaros S."/>
            <person name="Januszkiewicz K."/>
            <person name="Wedrychowicz H."/>
        </authorList>
    </citation>
    <scope>NUCLEOTIDE SEQUENCE [LARGE SCALE GENOMIC DNA]</scope>
    <source>
        <strain evidence="1 2">DSM 46144</strain>
    </source>
</reference>
<accession>A0A1M7KZM6</accession>
<dbReference type="Gene3D" id="1.25.10.10">
    <property type="entry name" value="Leucine-rich Repeat Variant"/>
    <property type="match status" value="2"/>
</dbReference>
<organism evidence="1 2">
    <name type="scientific">Cryptosporangium aurantiacum</name>
    <dbReference type="NCBI Taxonomy" id="134849"/>
    <lineage>
        <taxon>Bacteria</taxon>
        <taxon>Bacillati</taxon>
        <taxon>Actinomycetota</taxon>
        <taxon>Actinomycetes</taxon>
        <taxon>Cryptosporangiales</taxon>
        <taxon>Cryptosporangiaceae</taxon>
        <taxon>Cryptosporangium</taxon>
    </lineage>
</organism>
<dbReference type="AlphaFoldDB" id="A0A1M7KZM6"/>
<sequence length="669" mass="70218">MLSIVIAVLKGLDAVAWDALSHAYGSAEDVPGMLRRAAAADAEEAAAAVEELNGSVFHQGSVYSATVAAVPFLVRLAGEALHDRAGLLWMVGMLADDRHAYGSEFVRVRDAVSAQRAALVSLLADSDPTVREAAAYAAAKSGADADVLFPRWTAEAHPSVRASLALALGEAGLAMAEPAARGEPAVRVAAALALMRSGAESLPSIDALVTAVEVGASVHYCWAGDGDWLSEVVGALPTPAVVDVLGRLLRSDEPKARNVALWTLNERCDAQRSAPAALVPLLAPLVRDTASTTREQAVGALRRAGAAAGMFADDLAAAAAGYPDTHAASSAVLTLQRLGDPRWVAPVCAALQRDHRPRFLPRLIVRCTPEVRASVQDQLAKHPVTANGLAAAIALWSTEAEPLVPELVAALPQAGLPVADALLTLGHDEVAVAVPHWRELAAEKADLRAAIAVYRLTGDAGALHAALRARLVPGVSAARRPVPSFDGLGDALTPLLPAASVHLTGEAARTYPQRELQMLAARVVAAVSGPEDVLPTVEAVLIAGDTPAREAADLIGEWSTPDRRGRLEPLLRDRLSDRWSRLAAARALARFGVPTAELAGPLAQGVTDYAGRYALDMIVELRAVETIPALERLLRGEERVALAGDADDVVWADELFRERVQKAIDELTT</sequence>
<name>A0A1M7KZM6_9ACTN</name>
<evidence type="ECO:0000313" key="2">
    <source>
        <dbReference type="Proteomes" id="UP000184440"/>
    </source>
</evidence>
<evidence type="ECO:0000313" key="1">
    <source>
        <dbReference type="EMBL" id="SHM71036.1"/>
    </source>
</evidence>
<dbReference type="STRING" id="134849.SAMN05443668_1011309"/>
<dbReference type="SUPFAM" id="SSF48371">
    <property type="entry name" value="ARM repeat"/>
    <property type="match status" value="1"/>
</dbReference>
<dbReference type="InterPro" id="IPR011989">
    <property type="entry name" value="ARM-like"/>
</dbReference>
<dbReference type="InterPro" id="IPR016024">
    <property type="entry name" value="ARM-type_fold"/>
</dbReference>
<gene>
    <name evidence="1" type="ORF">SAMN05443668_1011309</name>
</gene>